<sequence>VVTDQCWYPGRTVCTSLSTGLQTISAEYNDYGAMDFVRLLASATGGFQA</sequence>
<organism evidence="1">
    <name type="scientific">marine metagenome</name>
    <dbReference type="NCBI Taxonomy" id="408172"/>
    <lineage>
        <taxon>unclassified sequences</taxon>
        <taxon>metagenomes</taxon>
        <taxon>ecological metagenomes</taxon>
    </lineage>
</organism>
<evidence type="ECO:0000313" key="1">
    <source>
        <dbReference type="EMBL" id="SVE06387.1"/>
    </source>
</evidence>
<dbReference type="EMBL" id="UINC01191646">
    <property type="protein sequence ID" value="SVE06387.1"/>
    <property type="molecule type" value="Genomic_DNA"/>
</dbReference>
<protein>
    <submittedName>
        <fullName evidence="1">Uncharacterized protein</fullName>
    </submittedName>
</protein>
<gene>
    <name evidence="1" type="ORF">METZ01_LOCUS459241</name>
</gene>
<proteinExistence type="predicted"/>
<feature type="non-terminal residue" evidence="1">
    <location>
        <position position="49"/>
    </location>
</feature>
<dbReference type="AlphaFoldDB" id="A0A383AF06"/>
<accession>A0A383AF06</accession>
<reference evidence="1" key="1">
    <citation type="submission" date="2018-05" db="EMBL/GenBank/DDBJ databases">
        <authorList>
            <person name="Lanie J.A."/>
            <person name="Ng W.-L."/>
            <person name="Kazmierczak K.M."/>
            <person name="Andrzejewski T.M."/>
            <person name="Davidsen T.M."/>
            <person name="Wayne K.J."/>
            <person name="Tettelin H."/>
            <person name="Glass J.I."/>
            <person name="Rusch D."/>
            <person name="Podicherti R."/>
            <person name="Tsui H.-C.T."/>
            <person name="Winkler M.E."/>
        </authorList>
    </citation>
    <scope>NUCLEOTIDE SEQUENCE</scope>
</reference>
<feature type="non-terminal residue" evidence="1">
    <location>
        <position position="1"/>
    </location>
</feature>
<name>A0A383AF06_9ZZZZ</name>